<keyword evidence="2" id="KW-1185">Reference proteome</keyword>
<protein>
    <submittedName>
        <fullName evidence="1">Uncharacterized protein</fullName>
    </submittedName>
</protein>
<evidence type="ECO:0000313" key="2">
    <source>
        <dbReference type="Proteomes" id="UP000199564"/>
    </source>
</evidence>
<organism evidence="1 2">
    <name type="scientific">Algoriphagus ornithinivorans</name>
    <dbReference type="NCBI Taxonomy" id="226506"/>
    <lineage>
        <taxon>Bacteria</taxon>
        <taxon>Pseudomonadati</taxon>
        <taxon>Bacteroidota</taxon>
        <taxon>Cytophagia</taxon>
        <taxon>Cytophagales</taxon>
        <taxon>Cyclobacteriaceae</taxon>
        <taxon>Algoriphagus</taxon>
    </lineage>
</organism>
<dbReference type="RefSeq" id="WP_175557891.1">
    <property type="nucleotide sequence ID" value="NZ_FOVW01000006.1"/>
</dbReference>
<dbReference type="AlphaFoldDB" id="A0A1I5GU54"/>
<evidence type="ECO:0000313" key="1">
    <source>
        <dbReference type="EMBL" id="SFO39545.1"/>
    </source>
</evidence>
<accession>A0A1I5GU54</accession>
<sequence>MENDNKTKYKEGDKVFTKVNPTVPLIVRRFYKEIYYCTYAEDPEKKELALFEREII</sequence>
<dbReference type="EMBL" id="FOVW01000006">
    <property type="protein sequence ID" value="SFO39545.1"/>
    <property type="molecule type" value="Genomic_DNA"/>
</dbReference>
<proteinExistence type="predicted"/>
<gene>
    <name evidence="1" type="ORF">SAMN04488519_10669</name>
</gene>
<dbReference type="Proteomes" id="UP000199564">
    <property type="component" value="Unassembled WGS sequence"/>
</dbReference>
<reference evidence="2" key="1">
    <citation type="submission" date="2016-10" db="EMBL/GenBank/DDBJ databases">
        <authorList>
            <person name="Varghese N."/>
            <person name="Submissions S."/>
        </authorList>
    </citation>
    <scope>NUCLEOTIDE SEQUENCE [LARGE SCALE GENOMIC DNA]</scope>
    <source>
        <strain evidence="2">DSM 15282</strain>
    </source>
</reference>
<name>A0A1I5GU54_9BACT</name>
<dbReference type="STRING" id="226506.SAMN04488519_10669"/>